<dbReference type="EMBL" id="MGGW01000021">
    <property type="protein sequence ID" value="OGM53644.1"/>
    <property type="molecule type" value="Genomic_DNA"/>
</dbReference>
<proteinExistence type="predicted"/>
<reference evidence="1 2" key="1">
    <citation type="journal article" date="2016" name="Nat. Commun.">
        <title>Thousands of microbial genomes shed light on interconnected biogeochemical processes in an aquifer system.</title>
        <authorList>
            <person name="Anantharaman K."/>
            <person name="Brown C.T."/>
            <person name="Hug L.A."/>
            <person name="Sharon I."/>
            <person name="Castelle C.J."/>
            <person name="Probst A.J."/>
            <person name="Thomas B.C."/>
            <person name="Singh A."/>
            <person name="Wilkins M.J."/>
            <person name="Karaoz U."/>
            <person name="Brodie E.L."/>
            <person name="Williams K.H."/>
            <person name="Hubbard S.S."/>
            <person name="Banfield J.F."/>
        </authorList>
    </citation>
    <scope>NUCLEOTIDE SEQUENCE [LARGE SCALE GENOMIC DNA]</scope>
</reference>
<accession>A0A1F8APD3</accession>
<evidence type="ECO:0000313" key="1">
    <source>
        <dbReference type="EMBL" id="OGM53644.1"/>
    </source>
</evidence>
<name>A0A1F8APD3_9BACT</name>
<sequence>MLRVAGVASIICDNFEKPLDKNSIISACLLHNMGNIIKADLDLFPEYLEERGIKYWKKVQREFIDKFSNNDHIATYTICEELDVNSKTFVLIKGFGFAKTEETFNSNIMRKLCVYSDLRVSPHKTTSLEHRLNEVKRSYLSRDKLIYTKEQFDKFIPMWFEIEKQIFAHRKIKPEDVTEEKVKMLFDQLNNFEIETKE</sequence>
<organism evidence="1 2">
    <name type="scientific">Candidatus Woesebacteria bacterium RIFCSPHIGHO2_12_FULL_41_24</name>
    <dbReference type="NCBI Taxonomy" id="1802510"/>
    <lineage>
        <taxon>Bacteria</taxon>
        <taxon>Candidatus Woeseibacteriota</taxon>
    </lineage>
</organism>
<dbReference type="Proteomes" id="UP000178603">
    <property type="component" value="Unassembled WGS sequence"/>
</dbReference>
<comment type="caution">
    <text evidence="1">The sequence shown here is derived from an EMBL/GenBank/DDBJ whole genome shotgun (WGS) entry which is preliminary data.</text>
</comment>
<gene>
    <name evidence="1" type="ORF">A3E44_02065</name>
</gene>
<protein>
    <recommendedName>
        <fullName evidence="3">HD domain-containing protein</fullName>
    </recommendedName>
</protein>
<evidence type="ECO:0008006" key="3">
    <source>
        <dbReference type="Google" id="ProtNLM"/>
    </source>
</evidence>
<evidence type="ECO:0000313" key="2">
    <source>
        <dbReference type="Proteomes" id="UP000178603"/>
    </source>
</evidence>
<dbReference type="AlphaFoldDB" id="A0A1F8APD3"/>